<evidence type="ECO:0000256" key="1">
    <source>
        <dbReference type="SAM" id="MobiDB-lite"/>
    </source>
</evidence>
<comment type="caution">
    <text evidence="2">The sequence shown here is derived from an EMBL/GenBank/DDBJ whole genome shotgun (WGS) entry which is preliminary data.</text>
</comment>
<evidence type="ECO:0000313" key="3">
    <source>
        <dbReference type="Proteomes" id="UP001153148"/>
    </source>
</evidence>
<feature type="region of interest" description="Disordered" evidence="1">
    <location>
        <begin position="1"/>
        <end position="33"/>
    </location>
</feature>
<gene>
    <name evidence="2" type="ORF">TPAB3V08_LOCUS11725</name>
</gene>
<reference evidence="2" key="1">
    <citation type="submission" date="2021-03" db="EMBL/GenBank/DDBJ databases">
        <authorList>
            <person name="Tran Van P."/>
        </authorList>
    </citation>
    <scope>NUCLEOTIDE SEQUENCE</scope>
</reference>
<sequence>MGKKDKHGNNLGRALIKDRFGRNQKGRRGGAEQSLLHTSEIADGYDWGRLNLQSVTEESSFQEFLSTAELAETDFQVSQVDFIFL</sequence>
<accession>A0ABN7PER8</accession>
<name>A0ABN7PER8_TIMPD</name>
<feature type="non-terminal residue" evidence="2">
    <location>
        <position position="85"/>
    </location>
</feature>
<dbReference type="EMBL" id="CAJPIN010036828">
    <property type="protein sequence ID" value="CAG2064781.1"/>
    <property type="molecule type" value="Genomic_DNA"/>
</dbReference>
<dbReference type="Proteomes" id="UP001153148">
    <property type="component" value="Unassembled WGS sequence"/>
</dbReference>
<proteinExistence type="predicted"/>
<organism evidence="2 3">
    <name type="scientific">Timema podura</name>
    <name type="common">Walking stick</name>
    <dbReference type="NCBI Taxonomy" id="61482"/>
    <lineage>
        <taxon>Eukaryota</taxon>
        <taxon>Metazoa</taxon>
        <taxon>Ecdysozoa</taxon>
        <taxon>Arthropoda</taxon>
        <taxon>Hexapoda</taxon>
        <taxon>Insecta</taxon>
        <taxon>Pterygota</taxon>
        <taxon>Neoptera</taxon>
        <taxon>Polyneoptera</taxon>
        <taxon>Phasmatodea</taxon>
        <taxon>Timematodea</taxon>
        <taxon>Timematoidea</taxon>
        <taxon>Timematidae</taxon>
        <taxon>Timema</taxon>
    </lineage>
</organism>
<evidence type="ECO:0000313" key="2">
    <source>
        <dbReference type="EMBL" id="CAG2064781.1"/>
    </source>
</evidence>
<keyword evidence="3" id="KW-1185">Reference proteome</keyword>
<protein>
    <submittedName>
        <fullName evidence="2">Uncharacterized protein</fullName>
    </submittedName>
</protein>